<keyword evidence="1" id="KW-0472">Membrane</keyword>
<name>A0A2W0CK83_9BACL</name>
<accession>A0A2W0CK83</accession>
<keyword evidence="1" id="KW-0812">Transmembrane</keyword>
<evidence type="ECO:0000256" key="1">
    <source>
        <dbReference type="SAM" id="Phobius"/>
    </source>
</evidence>
<dbReference type="Proteomes" id="UP000247459">
    <property type="component" value="Unassembled WGS sequence"/>
</dbReference>
<feature type="transmembrane region" description="Helical" evidence="1">
    <location>
        <begin position="58"/>
        <end position="76"/>
    </location>
</feature>
<gene>
    <name evidence="2" type="ORF">PIL02S_00435</name>
</gene>
<feature type="transmembrane region" description="Helical" evidence="1">
    <location>
        <begin position="12"/>
        <end position="31"/>
    </location>
</feature>
<dbReference type="AlphaFoldDB" id="A0A2W0CK83"/>
<protein>
    <submittedName>
        <fullName evidence="2">Uncharacterized protein</fullName>
    </submittedName>
</protein>
<comment type="caution">
    <text evidence="2">The sequence shown here is derived from an EMBL/GenBank/DDBJ whole genome shotgun (WGS) entry which is preliminary data.</text>
</comment>
<sequence>MIFVVEQKRPFGPGTFSLLIVALGFAFNYAWGPDDFRFGYYLFHKMNWPIYSKGDEGLIIPTVITAIFWIPAIIIARKHKVHYGTKTASIVAGVMLIICFIGPLVTVLDWIVNS</sequence>
<keyword evidence="1" id="KW-1133">Transmembrane helix</keyword>
<evidence type="ECO:0000313" key="3">
    <source>
        <dbReference type="Proteomes" id="UP000247459"/>
    </source>
</evidence>
<proteinExistence type="predicted"/>
<dbReference type="EMBL" id="PRLG01000002">
    <property type="protein sequence ID" value="PYY31339.1"/>
    <property type="molecule type" value="Genomic_DNA"/>
</dbReference>
<organism evidence="2 3">
    <name type="scientific">Paenibacillus illinoisensis</name>
    <dbReference type="NCBI Taxonomy" id="59845"/>
    <lineage>
        <taxon>Bacteria</taxon>
        <taxon>Bacillati</taxon>
        <taxon>Bacillota</taxon>
        <taxon>Bacilli</taxon>
        <taxon>Bacillales</taxon>
        <taxon>Paenibacillaceae</taxon>
        <taxon>Paenibacillus</taxon>
    </lineage>
</organism>
<reference evidence="2 3" key="1">
    <citation type="submission" date="2018-01" db="EMBL/GenBank/DDBJ databases">
        <title>Genome sequence of the PGP bacterium Paenibacillus illinoisensis E3.</title>
        <authorList>
            <person name="Rolli E."/>
            <person name="Marasco R."/>
            <person name="Bessem C."/>
            <person name="Michoud G."/>
            <person name="Gaiarsa S."/>
            <person name="Borin S."/>
            <person name="Daffonchio D."/>
        </authorList>
    </citation>
    <scope>NUCLEOTIDE SEQUENCE [LARGE SCALE GENOMIC DNA]</scope>
    <source>
        <strain evidence="2 3">E3</strain>
    </source>
</reference>
<evidence type="ECO:0000313" key="2">
    <source>
        <dbReference type="EMBL" id="PYY31339.1"/>
    </source>
</evidence>
<feature type="transmembrane region" description="Helical" evidence="1">
    <location>
        <begin position="88"/>
        <end position="112"/>
    </location>
</feature>